<evidence type="ECO:0000259" key="11">
    <source>
        <dbReference type="Pfam" id="PF13089"/>
    </source>
</evidence>
<keyword evidence="6 8" id="KW-0067">ATP-binding</keyword>
<feature type="domain" description="Polyphosphate kinase middle" evidence="10">
    <location>
        <begin position="133"/>
        <end position="342"/>
    </location>
</feature>
<evidence type="ECO:0000256" key="4">
    <source>
        <dbReference type="ARBA" id="ARBA00022741"/>
    </source>
</evidence>
<dbReference type="PANTHER" id="PTHR30218">
    <property type="entry name" value="POLYPHOSPHATE KINASE"/>
    <property type="match status" value="1"/>
</dbReference>
<feature type="binding site" evidence="8">
    <location>
        <position position="520"/>
    </location>
    <ligand>
        <name>ATP</name>
        <dbReference type="ChEBI" id="CHEBI:30616"/>
    </ligand>
</feature>
<dbReference type="RefSeq" id="WP_226584452.1">
    <property type="nucleotide sequence ID" value="NZ_BLAY01000062.1"/>
</dbReference>
<dbReference type="InterPro" id="IPR041108">
    <property type="entry name" value="PP_kinase_C_1"/>
</dbReference>
<feature type="binding site" evidence="8">
    <location>
        <position position="616"/>
    </location>
    <ligand>
        <name>ATP</name>
        <dbReference type="ChEBI" id="CHEBI:30616"/>
    </ligand>
</feature>
<evidence type="ECO:0000256" key="9">
    <source>
        <dbReference type="RuleBase" id="RU003800"/>
    </source>
</evidence>
<evidence type="ECO:0000256" key="7">
    <source>
        <dbReference type="ARBA" id="ARBA00022842"/>
    </source>
</evidence>
<feature type="domain" description="Polyphosphate kinase N-terminal" evidence="11">
    <location>
        <begin position="19"/>
        <end position="124"/>
    </location>
</feature>
<dbReference type="NCBIfam" id="TIGR03705">
    <property type="entry name" value="poly_P_kin"/>
    <property type="match status" value="1"/>
</dbReference>
<feature type="binding site" evidence="8">
    <location>
        <position position="427"/>
    </location>
    <ligand>
        <name>Mg(2+)</name>
        <dbReference type="ChEBI" id="CHEBI:18420"/>
    </ligand>
</feature>
<evidence type="ECO:0000256" key="2">
    <source>
        <dbReference type="ARBA" id="ARBA00022679"/>
    </source>
</evidence>
<dbReference type="PIRSF" id="PIRSF015589">
    <property type="entry name" value="PP_kinase"/>
    <property type="match status" value="1"/>
</dbReference>
<evidence type="ECO:0000259" key="12">
    <source>
        <dbReference type="Pfam" id="PF13090"/>
    </source>
</evidence>
<proteinExistence type="inferred from homology"/>
<feature type="domain" description="Polyphosphate kinase C-terminal" evidence="13">
    <location>
        <begin position="383"/>
        <end position="548"/>
    </location>
</feature>
<keyword evidence="15" id="KW-1185">Reference proteome</keyword>
<comment type="similarity">
    <text evidence="8 9">Belongs to the polyphosphate kinase 1 (PPK1) family.</text>
</comment>
<comment type="cofactor">
    <cofactor evidence="8">
        <name>Mg(2+)</name>
        <dbReference type="ChEBI" id="CHEBI:18420"/>
    </cofactor>
</comment>
<feature type="active site" description="Phosphohistidine intermediate" evidence="8">
    <location>
        <position position="487"/>
    </location>
</feature>
<evidence type="ECO:0000256" key="1">
    <source>
        <dbReference type="ARBA" id="ARBA00022553"/>
    </source>
</evidence>
<evidence type="ECO:0000313" key="15">
    <source>
        <dbReference type="Proteomes" id="UP001050975"/>
    </source>
</evidence>
<dbReference type="InterPro" id="IPR036832">
    <property type="entry name" value="PPK_N_dom_sf"/>
</dbReference>
<sequence>MPKTKKTLTDVNLSDSQYYFSRELSWLEFNYRVLQEALDPKTPLLERLKFMAIFSANLDEFFMVRVAGVKKQVEARVTQVTPDGRTPQEQLEAICHKLRPSVALQHQHFDKVMRFELAQVGVYILDYMDLNQEQKNYLQQYFEEQVFPVLTPLAVDPSHPFPYISNRSLNLAVVIQDPETKEEFFARVKVPKVLPRFISLPLENYQLPGNNNSKIEQKYELETAIKNQNSKPKTIWQGVPIEQAIAHNLAALFPGMNIRECHPFRITRDADLSVQEDEADDLLLAIEQELRKRRLGGSVVRLEIQGTTSETVRQTLIQELSLHQNDVYELEGMLGLGDLMYFMGLPLPELKDVPWSPVVPPRLRRLAGINPSAFDSQEEGEDFFSIIRNGDLLVHHPYHSFSATVQRFIMQAACDRDVLAIKMTLYRTSGDSPIVNALIAAAENGKQVVVLVELKARFDEENNIQWARKLEQAGVHVVYGLVGLKTHTKVVLVVRREDDRIRRYFHIGTGNYNPKTARLYTDLGILSCREDLGADLTDLFNYLTGYSRQRSYRKLMVAPVNLRDRFLSLIRREIQHCQNGASGRIVAKMNSLVDPQIIAALYEASRAGVKIDLIVRGVCCLRPGIEDISQNIRVISIVGRFLEHSRIYYFQNGGLEEVYIGSADWMTRNLDRRVEAIAPVEDANSAKDLQEILGIMLADNCKAWELQPDGSYIQRRPPENAKEQSAQKILMDMALQSAGLA</sequence>
<keyword evidence="5 8" id="KW-0418">Kinase</keyword>
<dbReference type="SUPFAM" id="SSF143724">
    <property type="entry name" value="PHP14-like"/>
    <property type="match status" value="1"/>
</dbReference>
<dbReference type="InterPro" id="IPR025200">
    <property type="entry name" value="PPK_C_dom2"/>
</dbReference>
<keyword evidence="3 8" id="KW-0479">Metal-binding</keyword>
<dbReference type="Gene3D" id="3.30.1840.10">
    <property type="entry name" value="Polyphosphate kinase middle domain"/>
    <property type="match status" value="1"/>
</dbReference>
<dbReference type="GO" id="GO:0046872">
    <property type="term" value="F:metal ion binding"/>
    <property type="evidence" value="ECO:0007669"/>
    <property type="project" value="UniProtKB-KW"/>
</dbReference>
<accession>A0AAV3XA08</accession>
<feature type="binding site" evidence="8">
    <location>
        <position position="57"/>
    </location>
    <ligand>
        <name>ATP</name>
        <dbReference type="ChEBI" id="CHEBI:30616"/>
    </ligand>
</feature>
<dbReference type="AlphaFoldDB" id="A0AAV3XA08"/>
<evidence type="ECO:0000256" key="3">
    <source>
        <dbReference type="ARBA" id="ARBA00022723"/>
    </source>
</evidence>
<dbReference type="InterPro" id="IPR036830">
    <property type="entry name" value="PP_kinase_middle_dom_sf"/>
</dbReference>
<feature type="domain" description="Polyphosphate kinase C-terminal" evidence="12">
    <location>
        <begin position="555"/>
        <end position="727"/>
    </location>
</feature>
<feature type="binding site" evidence="8">
    <location>
        <position position="644"/>
    </location>
    <ligand>
        <name>ATP</name>
        <dbReference type="ChEBI" id="CHEBI:30616"/>
    </ligand>
</feature>
<dbReference type="EMBL" id="BLAY01000062">
    <property type="protein sequence ID" value="GET39263.1"/>
    <property type="molecule type" value="Genomic_DNA"/>
</dbReference>
<comment type="caution">
    <text evidence="14">The sequence shown here is derived from an EMBL/GenBank/DDBJ whole genome shotgun (WGS) entry which is preliminary data.</text>
</comment>
<feature type="binding site" evidence="8">
    <location>
        <position position="457"/>
    </location>
    <ligand>
        <name>Mg(2+)</name>
        <dbReference type="ChEBI" id="CHEBI:18420"/>
    </ligand>
</feature>
<dbReference type="NCBIfam" id="NF003921">
    <property type="entry name" value="PRK05443.2-2"/>
    <property type="match status" value="1"/>
</dbReference>
<dbReference type="CDD" id="cd09165">
    <property type="entry name" value="PLDc_PaPPK1_C1_like"/>
    <property type="match status" value="1"/>
</dbReference>
<dbReference type="Gene3D" id="1.20.58.310">
    <property type="entry name" value="Polyphosphate kinase N-terminal domain"/>
    <property type="match status" value="1"/>
</dbReference>
<dbReference type="FunFam" id="3.30.870.10:FF:000001">
    <property type="entry name" value="Polyphosphate kinase"/>
    <property type="match status" value="1"/>
</dbReference>
<dbReference type="HAMAP" id="MF_00347">
    <property type="entry name" value="Polyphosphate_kinase"/>
    <property type="match status" value="1"/>
</dbReference>
<keyword evidence="1 8" id="KW-0597">Phosphoprotein</keyword>
<evidence type="ECO:0000256" key="5">
    <source>
        <dbReference type="ARBA" id="ARBA00022777"/>
    </source>
</evidence>
<dbReference type="Gene3D" id="3.30.870.10">
    <property type="entry name" value="Endonuclease Chain A"/>
    <property type="match status" value="2"/>
</dbReference>
<dbReference type="Pfam" id="PF17941">
    <property type="entry name" value="PP_kinase_C_1"/>
    <property type="match status" value="1"/>
</dbReference>
<dbReference type="Pfam" id="PF13090">
    <property type="entry name" value="PP_kinase_C"/>
    <property type="match status" value="1"/>
</dbReference>
<evidence type="ECO:0000256" key="6">
    <source>
        <dbReference type="ARBA" id="ARBA00022840"/>
    </source>
</evidence>
<dbReference type="InterPro" id="IPR003414">
    <property type="entry name" value="PP_kinase"/>
</dbReference>
<gene>
    <name evidence="8" type="primary">ppk</name>
    <name evidence="14" type="ORF">MiSe_40270</name>
</gene>
<comment type="function">
    <text evidence="8 9">Catalyzes the reversible transfer of the terminal phosphate of ATP to form a long-chain polyphosphate (polyP).</text>
</comment>
<dbReference type="EC" id="2.7.4.1" evidence="8 9"/>
<evidence type="ECO:0000259" key="10">
    <source>
        <dbReference type="Pfam" id="PF02503"/>
    </source>
</evidence>
<dbReference type="InterPro" id="IPR025198">
    <property type="entry name" value="PPK_N_dom"/>
</dbReference>
<dbReference type="SUPFAM" id="SSF56024">
    <property type="entry name" value="Phospholipase D/nuclease"/>
    <property type="match status" value="2"/>
</dbReference>
<keyword evidence="2 8" id="KW-0808">Transferase</keyword>
<reference evidence="14" key="1">
    <citation type="submission" date="2019-10" db="EMBL/GenBank/DDBJ databases">
        <title>Draft genome sequece of Microseira wollei NIES-4236.</title>
        <authorList>
            <person name="Yamaguchi H."/>
            <person name="Suzuki S."/>
            <person name="Kawachi M."/>
        </authorList>
    </citation>
    <scope>NUCLEOTIDE SEQUENCE</scope>
    <source>
        <strain evidence="14">NIES-4236</strain>
    </source>
</reference>
<protein>
    <recommendedName>
        <fullName evidence="8 9">Polyphosphate kinase</fullName>
        <ecNumber evidence="8 9">2.7.4.1</ecNumber>
    </recommendedName>
    <alternativeName>
        <fullName evidence="8">ATP-polyphosphate phosphotransferase</fullName>
    </alternativeName>
    <alternativeName>
        <fullName evidence="8">Polyphosphoric acid kinase</fullName>
    </alternativeName>
</protein>
<keyword evidence="4 8" id="KW-0547">Nucleotide-binding</keyword>
<dbReference type="CDD" id="cd09168">
    <property type="entry name" value="PLDc_PaPPK1_C2_like"/>
    <property type="match status" value="1"/>
</dbReference>
<dbReference type="GO" id="GO:0006799">
    <property type="term" value="P:polyphosphate biosynthetic process"/>
    <property type="evidence" value="ECO:0007669"/>
    <property type="project" value="UniProtKB-UniRule"/>
</dbReference>
<comment type="PTM">
    <text evidence="8 9">An intermediate of this reaction is the autophosphorylated ppk in which a phosphate is covalently linked to a histidine residue through a N-P bond.</text>
</comment>
<dbReference type="PANTHER" id="PTHR30218:SF0">
    <property type="entry name" value="POLYPHOSPHATE KINASE"/>
    <property type="match status" value="1"/>
</dbReference>
<keyword evidence="7 8" id="KW-0460">Magnesium</keyword>
<name>A0AAV3XA08_9CYAN</name>
<dbReference type="SUPFAM" id="SSF140356">
    <property type="entry name" value="PPK N-terminal domain-like"/>
    <property type="match status" value="1"/>
</dbReference>
<dbReference type="GO" id="GO:0008976">
    <property type="term" value="F:polyphosphate kinase activity"/>
    <property type="evidence" value="ECO:0007669"/>
    <property type="project" value="UniProtKB-UniRule"/>
</dbReference>
<evidence type="ECO:0000256" key="8">
    <source>
        <dbReference type="HAMAP-Rule" id="MF_00347"/>
    </source>
</evidence>
<organism evidence="14 15">
    <name type="scientific">Microseira wollei NIES-4236</name>
    <dbReference type="NCBI Taxonomy" id="2530354"/>
    <lineage>
        <taxon>Bacteria</taxon>
        <taxon>Bacillati</taxon>
        <taxon>Cyanobacteriota</taxon>
        <taxon>Cyanophyceae</taxon>
        <taxon>Oscillatoriophycideae</taxon>
        <taxon>Aerosakkonematales</taxon>
        <taxon>Aerosakkonemataceae</taxon>
        <taxon>Microseira</taxon>
    </lineage>
</organism>
<dbReference type="Pfam" id="PF02503">
    <property type="entry name" value="PP_kinase"/>
    <property type="match status" value="1"/>
</dbReference>
<comment type="catalytic activity">
    <reaction evidence="8 9">
        <text>[phosphate](n) + ATP = [phosphate](n+1) + ADP</text>
        <dbReference type="Rhea" id="RHEA:19573"/>
        <dbReference type="Rhea" id="RHEA-COMP:9859"/>
        <dbReference type="Rhea" id="RHEA-COMP:14280"/>
        <dbReference type="ChEBI" id="CHEBI:16838"/>
        <dbReference type="ChEBI" id="CHEBI:30616"/>
        <dbReference type="ChEBI" id="CHEBI:456216"/>
        <dbReference type="EC" id="2.7.4.1"/>
    </reaction>
</comment>
<evidence type="ECO:0000313" key="14">
    <source>
        <dbReference type="EMBL" id="GET39263.1"/>
    </source>
</evidence>
<dbReference type="Pfam" id="PF13089">
    <property type="entry name" value="PP_kinase_N"/>
    <property type="match status" value="1"/>
</dbReference>
<evidence type="ECO:0000259" key="13">
    <source>
        <dbReference type="Pfam" id="PF17941"/>
    </source>
</evidence>
<dbReference type="Proteomes" id="UP001050975">
    <property type="component" value="Unassembled WGS sequence"/>
</dbReference>
<dbReference type="InterPro" id="IPR024953">
    <property type="entry name" value="PP_kinase_middle"/>
</dbReference>
<dbReference type="GO" id="GO:0009358">
    <property type="term" value="C:polyphosphate kinase complex"/>
    <property type="evidence" value="ECO:0007669"/>
    <property type="project" value="InterPro"/>
</dbReference>
<dbReference type="GO" id="GO:0005524">
    <property type="term" value="F:ATP binding"/>
    <property type="evidence" value="ECO:0007669"/>
    <property type="project" value="UniProtKB-KW"/>
</dbReference>